<name>A0ABD3S4U3_9LAMI</name>
<dbReference type="InterPro" id="IPR053091">
    <property type="entry name" value="PSII_Assembly/Photoprotect-Rel"/>
</dbReference>
<proteinExistence type="predicted"/>
<reference evidence="1 2" key="1">
    <citation type="submission" date="2024-12" db="EMBL/GenBank/DDBJ databases">
        <title>The unique morphological basis and parallel evolutionary history of personate flowers in Penstemon.</title>
        <authorList>
            <person name="Depatie T.H."/>
            <person name="Wessinger C.A."/>
        </authorList>
    </citation>
    <scope>NUCLEOTIDE SEQUENCE [LARGE SCALE GENOMIC DNA]</scope>
    <source>
        <strain evidence="1">WTNN_2</strain>
        <tissue evidence="1">Leaf</tissue>
    </source>
</reference>
<evidence type="ECO:0000313" key="2">
    <source>
        <dbReference type="Proteomes" id="UP001634393"/>
    </source>
</evidence>
<gene>
    <name evidence="1" type="ORF">ACJIZ3_005419</name>
</gene>
<comment type="caution">
    <text evidence="1">The sequence shown here is derived from an EMBL/GenBank/DDBJ whole genome shotgun (WGS) entry which is preliminary data.</text>
</comment>
<dbReference type="PANTHER" id="PTHR37752:SF1">
    <property type="entry name" value="OS02G0610700 PROTEIN"/>
    <property type="match status" value="1"/>
</dbReference>
<dbReference type="AlphaFoldDB" id="A0ABD3S4U3"/>
<evidence type="ECO:0000313" key="1">
    <source>
        <dbReference type="EMBL" id="KAL3819514.1"/>
    </source>
</evidence>
<keyword evidence="2" id="KW-1185">Reference proteome</keyword>
<dbReference type="PANTHER" id="PTHR37752">
    <property type="entry name" value="OS02G0610700 PROTEIN"/>
    <property type="match status" value="1"/>
</dbReference>
<dbReference type="Proteomes" id="UP001634393">
    <property type="component" value="Unassembled WGS sequence"/>
</dbReference>
<organism evidence="1 2">
    <name type="scientific">Penstemon smallii</name>
    <dbReference type="NCBI Taxonomy" id="265156"/>
    <lineage>
        <taxon>Eukaryota</taxon>
        <taxon>Viridiplantae</taxon>
        <taxon>Streptophyta</taxon>
        <taxon>Embryophyta</taxon>
        <taxon>Tracheophyta</taxon>
        <taxon>Spermatophyta</taxon>
        <taxon>Magnoliopsida</taxon>
        <taxon>eudicotyledons</taxon>
        <taxon>Gunneridae</taxon>
        <taxon>Pentapetalae</taxon>
        <taxon>asterids</taxon>
        <taxon>lamiids</taxon>
        <taxon>Lamiales</taxon>
        <taxon>Plantaginaceae</taxon>
        <taxon>Cheloneae</taxon>
        <taxon>Penstemon</taxon>
    </lineage>
</organism>
<dbReference type="EMBL" id="JBJXBP010000007">
    <property type="protein sequence ID" value="KAL3819514.1"/>
    <property type="molecule type" value="Genomic_DNA"/>
</dbReference>
<sequence length="146" mass="16247">MSSLALPIMNGGALFSGHQLSSSNLHSSVGFKWDLQREQQMSQFLRRSRSQRISVLANPNVSSIKGKSKNEVIMVDPVEAKRLAAKKMEKIKAKEKFKRQREIEAINGAWAMIGLTAGLVIEGYTGNSIPDQLAGYMDAFIDFFVR</sequence>
<dbReference type="SUPFAM" id="SSF103511">
    <property type="entry name" value="Chlorophyll a-b binding protein"/>
    <property type="match status" value="1"/>
</dbReference>
<protein>
    <submittedName>
        <fullName evidence="1">Uncharacterized protein</fullName>
    </submittedName>
</protein>
<accession>A0ABD3S4U3</accession>